<feature type="non-terminal residue" evidence="2">
    <location>
        <position position="910"/>
    </location>
</feature>
<organism evidence="2">
    <name type="scientific">Trepomonas sp. PC1</name>
    <dbReference type="NCBI Taxonomy" id="1076344"/>
    <lineage>
        <taxon>Eukaryota</taxon>
        <taxon>Metamonada</taxon>
        <taxon>Diplomonadida</taxon>
        <taxon>Hexamitidae</taxon>
        <taxon>Hexamitinae</taxon>
        <taxon>Trepomonas</taxon>
    </lineage>
</organism>
<sequence>EIINLTANIRILEYQKCYQCTNDQIDVIVDILSKIICDQQQENAMFQISGVLIFSRSVQIDQFQVFSGFLNISIYDLYYKIRQNTNVSKIIEYQPSTFIVNTGIQFKLEVISIDELSVSTFIAESISKVRISKISVVTMIIQGTASVEILSADHFVNVEILNHATLKIVNLRCTHLNVVGYLEADQLSSQNVTVEYGDLQIGTAEIYKLIANTRCKMHFLGLTIQNLDVSAKESLQKLEMYVQTLIIEQAFVCGHNVQFTAENVTLVNAALFNTAKFNTTNLNLINSTVLFESISTVQFKNLFMQDSTMQADNTESVIGHSLNVYYSSIHLNFGLTVNTFCASSSNITIAENLVTNSANFPNSNLTVLKHVEITSGGTQNGVLLVGSLTLRSSSFVTKFECEKIEVIKYQHTPLQLEIIERFSHEEEETELYAEFYDQITLWPGTVHLQPGMLLQTKLIICEIFISEGLITTKSGYSVNVDKLLMVSQPPETMKMTIIVENQQIENSYFRTSAAFMISQLKLSNTNLQMNNQYKYKDKYTITIMEQLSICANSSVKGEFGVFTEHLTIERITYLKGLVYMKWRTFYSDQNSEIEAKRVKISGKNVTLKGQLALQTEDSYTPTLQITADFIQLGNITVRGAYPASRTQNCCGGSAKNFGGCSLGQPKRIIRLFADQETQQVNERKQHIKRILQQNQVIDELSGYSGDTCFSNNKTAFGGLAGGSVILEAEILFLTSFIKASGQQGFANQQVCGGSGSGGSLLINATTLIFTNETAISANGGGCSQNCTSGGAGSAGFVNVIFNQLFLKENGRHIPVNSSQLFNLSNEDGNCQFQAKSVDQFCQSVLTTLDLKTMTCVVPAWEVAVFIVVAAVSISLVVYVVVCVVTKCRDKEDDEFEVNEDEFAITEEQLL</sequence>
<reference evidence="2" key="1">
    <citation type="submission" date="2015-07" db="EMBL/GenBank/DDBJ databases">
        <title>Adaptation to a free-living lifestyle via gene acquisitions in the diplomonad Trepomonas sp. PC1.</title>
        <authorList>
            <person name="Xu F."/>
            <person name="Jerlstrom-Hultqvist J."/>
            <person name="Kolisko M."/>
            <person name="Simpson A.G.B."/>
            <person name="Roger A.J."/>
            <person name="Svard S.G."/>
            <person name="Andersson J.O."/>
        </authorList>
    </citation>
    <scope>NUCLEOTIDE SEQUENCE</scope>
    <source>
        <strain evidence="2">PC1</strain>
    </source>
</reference>
<keyword evidence="1" id="KW-0812">Transmembrane</keyword>
<evidence type="ECO:0000256" key="1">
    <source>
        <dbReference type="SAM" id="Phobius"/>
    </source>
</evidence>
<name>A0A146KEN1_9EUKA</name>
<keyword evidence="1" id="KW-0472">Membrane</keyword>
<dbReference type="EMBL" id="GDID01001948">
    <property type="protein sequence ID" value="JAP94658.1"/>
    <property type="molecule type" value="Transcribed_RNA"/>
</dbReference>
<gene>
    <name evidence="2" type="ORF">TPC1_12611</name>
</gene>
<proteinExistence type="predicted"/>
<feature type="non-terminal residue" evidence="2">
    <location>
        <position position="1"/>
    </location>
</feature>
<evidence type="ECO:0008006" key="3">
    <source>
        <dbReference type="Google" id="ProtNLM"/>
    </source>
</evidence>
<evidence type="ECO:0000313" key="2">
    <source>
        <dbReference type="EMBL" id="JAP94658.1"/>
    </source>
</evidence>
<protein>
    <recommendedName>
        <fullName evidence="3">Transmembrane protein</fullName>
    </recommendedName>
</protein>
<keyword evidence="1" id="KW-1133">Transmembrane helix</keyword>
<feature type="transmembrane region" description="Helical" evidence="1">
    <location>
        <begin position="862"/>
        <end position="884"/>
    </location>
</feature>
<dbReference type="AlphaFoldDB" id="A0A146KEN1"/>
<accession>A0A146KEN1</accession>